<dbReference type="EMBL" id="UINC01203369">
    <property type="protein sequence ID" value="SVE23589.1"/>
    <property type="molecule type" value="Genomic_DNA"/>
</dbReference>
<reference evidence="7" key="1">
    <citation type="submission" date="2018-05" db="EMBL/GenBank/DDBJ databases">
        <authorList>
            <person name="Lanie J.A."/>
            <person name="Ng W.-L."/>
            <person name="Kazmierczak K.M."/>
            <person name="Andrzejewski T.M."/>
            <person name="Davidsen T.M."/>
            <person name="Wayne K.J."/>
            <person name="Tettelin H."/>
            <person name="Glass J.I."/>
            <person name="Rusch D."/>
            <person name="Podicherti R."/>
            <person name="Tsui H.-C.T."/>
            <person name="Winkler M.E."/>
        </authorList>
    </citation>
    <scope>NUCLEOTIDE SEQUENCE</scope>
</reference>
<dbReference type="GO" id="GO:0005886">
    <property type="term" value="C:plasma membrane"/>
    <property type="evidence" value="ECO:0007669"/>
    <property type="project" value="UniProtKB-SubCell"/>
</dbReference>
<name>A0A383BUM9_9ZZZZ</name>
<evidence type="ECO:0000256" key="2">
    <source>
        <dbReference type="ARBA" id="ARBA00022475"/>
    </source>
</evidence>
<evidence type="ECO:0000313" key="7">
    <source>
        <dbReference type="EMBL" id="SVE23589.1"/>
    </source>
</evidence>
<evidence type="ECO:0000256" key="3">
    <source>
        <dbReference type="ARBA" id="ARBA00022692"/>
    </source>
</evidence>
<keyword evidence="3 6" id="KW-0812">Transmembrane</keyword>
<comment type="subcellular location">
    <subcellularLocation>
        <location evidence="1">Cell membrane</location>
        <topology evidence="1">Multi-pass membrane protein</topology>
    </subcellularLocation>
</comment>
<keyword evidence="2" id="KW-1003">Cell membrane</keyword>
<dbReference type="Pfam" id="PF09678">
    <property type="entry name" value="Caa3_CtaG"/>
    <property type="match status" value="1"/>
</dbReference>
<feature type="transmembrane region" description="Helical" evidence="6">
    <location>
        <begin position="58"/>
        <end position="76"/>
    </location>
</feature>
<accession>A0A383BUM9</accession>
<keyword evidence="4 6" id="KW-1133">Transmembrane helix</keyword>
<evidence type="ECO:0000256" key="6">
    <source>
        <dbReference type="SAM" id="Phobius"/>
    </source>
</evidence>
<feature type="non-terminal residue" evidence="7">
    <location>
        <position position="130"/>
    </location>
</feature>
<evidence type="ECO:0000256" key="4">
    <source>
        <dbReference type="ARBA" id="ARBA00022989"/>
    </source>
</evidence>
<feature type="transmembrane region" description="Helical" evidence="6">
    <location>
        <begin position="88"/>
        <end position="105"/>
    </location>
</feature>
<organism evidence="7">
    <name type="scientific">marine metagenome</name>
    <dbReference type="NCBI Taxonomy" id="408172"/>
    <lineage>
        <taxon>unclassified sequences</taxon>
        <taxon>metagenomes</taxon>
        <taxon>ecological metagenomes</taxon>
    </lineage>
</organism>
<evidence type="ECO:0000256" key="5">
    <source>
        <dbReference type="ARBA" id="ARBA00023136"/>
    </source>
</evidence>
<sequence length="130" mass="13699">MSGGLAPDLIDSFGEFFLAWDFSSVPAVIFLLLAGAYLAGTTRLALRSNSDNKFWSKAAAGATGYVLLAIGLAGPLDFYSGDLFTVHMAQHIVITIFAAPLILIARPMPAYVWSLPRPLRVGVGAALAGD</sequence>
<proteinExistence type="predicted"/>
<keyword evidence="5 6" id="KW-0472">Membrane</keyword>
<evidence type="ECO:0000256" key="1">
    <source>
        <dbReference type="ARBA" id="ARBA00004651"/>
    </source>
</evidence>
<evidence type="ECO:0008006" key="8">
    <source>
        <dbReference type="Google" id="ProtNLM"/>
    </source>
</evidence>
<gene>
    <name evidence="7" type="ORF">METZ01_LOCUS476443</name>
</gene>
<dbReference type="AlphaFoldDB" id="A0A383BUM9"/>
<feature type="transmembrane region" description="Helical" evidence="6">
    <location>
        <begin position="25"/>
        <end position="46"/>
    </location>
</feature>
<dbReference type="InterPro" id="IPR019108">
    <property type="entry name" value="Caa3_assmbl_CtaG-rel"/>
</dbReference>
<protein>
    <recommendedName>
        <fullName evidence="8">Cytochrome c oxidase assembly protein</fullName>
    </recommendedName>
</protein>